<evidence type="ECO:0000256" key="4">
    <source>
        <dbReference type="ARBA" id="ARBA00022723"/>
    </source>
</evidence>
<keyword evidence="7" id="KW-0233">DNA recombination</keyword>
<feature type="domain" description="Transposase putative helix-turn-helix" evidence="11">
    <location>
        <begin position="1"/>
        <end position="45"/>
    </location>
</feature>
<evidence type="ECO:0000256" key="1">
    <source>
        <dbReference type="ARBA" id="ARBA00008761"/>
    </source>
</evidence>
<dbReference type="InterPro" id="IPR051399">
    <property type="entry name" value="RNA-guided_DNA_endo/Transpos"/>
</dbReference>
<evidence type="ECO:0000313" key="12">
    <source>
        <dbReference type="EMBL" id="MFC5745150.1"/>
    </source>
</evidence>
<keyword evidence="12" id="KW-0540">Nuclease</keyword>
<evidence type="ECO:0000256" key="3">
    <source>
        <dbReference type="ARBA" id="ARBA00022578"/>
    </source>
</evidence>
<dbReference type="InterPro" id="IPR001959">
    <property type="entry name" value="Transposase"/>
</dbReference>
<evidence type="ECO:0000256" key="5">
    <source>
        <dbReference type="ARBA" id="ARBA00022833"/>
    </source>
</evidence>
<dbReference type="InterPro" id="IPR010095">
    <property type="entry name" value="Cas12f1-like_TNB"/>
</dbReference>
<dbReference type="GO" id="GO:0004519">
    <property type="term" value="F:endonuclease activity"/>
    <property type="evidence" value="ECO:0007669"/>
    <property type="project" value="UniProtKB-KW"/>
</dbReference>
<dbReference type="NCBIfam" id="NF040570">
    <property type="entry name" value="guided_TnpB"/>
    <property type="match status" value="1"/>
</dbReference>
<gene>
    <name evidence="12" type="ORF">ACFPZN_05950</name>
</gene>
<keyword evidence="5" id="KW-0862">Zinc</keyword>
<evidence type="ECO:0000256" key="6">
    <source>
        <dbReference type="ARBA" id="ARBA00023125"/>
    </source>
</evidence>
<dbReference type="InterPro" id="IPR021027">
    <property type="entry name" value="Transposase_put_HTH"/>
</dbReference>
<keyword evidence="12" id="KW-0378">Hydrolase</keyword>
<protein>
    <submittedName>
        <fullName evidence="12">RNA-guided endonuclease InsQ/TnpB family protein</fullName>
    </submittedName>
</protein>
<keyword evidence="4" id="KW-0479">Metal-binding</keyword>
<keyword evidence="6" id="KW-0238">DNA-binding</keyword>
<dbReference type="NCBIfam" id="TIGR01766">
    <property type="entry name" value="IS200/IS605 family accessory protein TnpB-like domain"/>
    <property type="match status" value="1"/>
</dbReference>
<dbReference type="RefSeq" id="WP_378280775.1">
    <property type="nucleotide sequence ID" value="NZ_JBHSON010000006.1"/>
</dbReference>
<dbReference type="Pfam" id="PF01385">
    <property type="entry name" value="OrfB_IS605"/>
    <property type="match status" value="1"/>
</dbReference>
<dbReference type="Pfam" id="PF12323">
    <property type="entry name" value="HTH_OrfB_IS605"/>
    <property type="match status" value="1"/>
</dbReference>
<feature type="domain" description="Probable transposase IS891/IS1136/IS1341" evidence="9">
    <location>
        <begin position="166"/>
        <end position="280"/>
    </location>
</feature>
<sequence length="408" mass="45849">MRTAYKCRAYPDSEQAAVFGRTFGCVRLVWNKTLAERVAAYRERGEKTSYKQTDAALTRWKKTQDLAFLSEVSCVPLQQTLRHQHTAFANYFARRARHPRFKNRNGRQAAHYTRSAFRMRNGELHVAKTSTPLAFVWSFDDVDLTTLHPTMGVISREGDGRWYVTFAVDTDAPRPLAETGHAIGIDLGVKEFAVTSDGERIANPRHLERKARNLARYQRRMARCLRGSANRRKAKGKVARAHRKVRNARADFLHRTSTHLVRKADTIVIEDLAVANMVRNRSLARAISDCGWGEFRRQLEYKAERAGRRLVVIDRWHPSSKTCSACGHLLAELSLSTRHWTCPGCRTRHDREINAAENILAAGLVAAGASPGDVCGADVRRQGPSLPHSAVKQKPPAARAAGIPSLRL</sequence>
<evidence type="ECO:0000256" key="8">
    <source>
        <dbReference type="SAM" id="MobiDB-lite"/>
    </source>
</evidence>
<accession>A0ABW0ZPG9</accession>
<evidence type="ECO:0000256" key="2">
    <source>
        <dbReference type="ARBA" id="ARBA00011044"/>
    </source>
</evidence>
<dbReference type="PANTHER" id="PTHR30405">
    <property type="entry name" value="TRANSPOSASE"/>
    <property type="match status" value="1"/>
</dbReference>
<dbReference type="EMBL" id="JBHSON010000006">
    <property type="protein sequence ID" value="MFC5745150.1"/>
    <property type="molecule type" value="Genomic_DNA"/>
</dbReference>
<evidence type="ECO:0000259" key="10">
    <source>
        <dbReference type="Pfam" id="PF07282"/>
    </source>
</evidence>
<name>A0ABW0ZPG9_9ACTN</name>
<feature type="domain" description="Cas12f1-like TNB" evidence="10">
    <location>
        <begin position="292"/>
        <end position="359"/>
    </location>
</feature>
<feature type="region of interest" description="Disordered" evidence="8">
    <location>
        <begin position="384"/>
        <end position="408"/>
    </location>
</feature>
<dbReference type="Pfam" id="PF07282">
    <property type="entry name" value="Cas12f1-like_TNB"/>
    <property type="match status" value="1"/>
</dbReference>
<dbReference type="PANTHER" id="PTHR30405:SF25">
    <property type="entry name" value="RNA-GUIDED DNA ENDONUCLEASE INSQ-RELATED"/>
    <property type="match status" value="1"/>
</dbReference>
<comment type="caution">
    <text evidence="12">The sequence shown here is derived from an EMBL/GenBank/DDBJ whole genome shotgun (WGS) entry which is preliminary data.</text>
</comment>
<comment type="similarity">
    <text evidence="2">In the N-terminal section; belongs to the transposase 2 family.</text>
</comment>
<evidence type="ECO:0000259" key="9">
    <source>
        <dbReference type="Pfam" id="PF01385"/>
    </source>
</evidence>
<keyword evidence="12" id="KW-0255">Endonuclease</keyword>
<keyword evidence="3" id="KW-0815">Transposition</keyword>
<organism evidence="12 13">
    <name type="scientific">Actinomadura rugatobispora</name>
    <dbReference type="NCBI Taxonomy" id="1994"/>
    <lineage>
        <taxon>Bacteria</taxon>
        <taxon>Bacillati</taxon>
        <taxon>Actinomycetota</taxon>
        <taxon>Actinomycetes</taxon>
        <taxon>Streptosporangiales</taxon>
        <taxon>Thermomonosporaceae</taxon>
        <taxon>Actinomadura</taxon>
    </lineage>
</organism>
<comment type="similarity">
    <text evidence="1">In the C-terminal section; belongs to the transposase 35 family.</text>
</comment>
<keyword evidence="13" id="KW-1185">Reference proteome</keyword>
<evidence type="ECO:0000313" key="13">
    <source>
        <dbReference type="Proteomes" id="UP001596074"/>
    </source>
</evidence>
<reference evidence="13" key="1">
    <citation type="journal article" date="2019" name="Int. J. Syst. Evol. Microbiol.">
        <title>The Global Catalogue of Microorganisms (GCM) 10K type strain sequencing project: providing services to taxonomists for standard genome sequencing and annotation.</title>
        <authorList>
            <consortium name="The Broad Institute Genomics Platform"/>
            <consortium name="The Broad Institute Genome Sequencing Center for Infectious Disease"/>
            <person name="Wu L."/>
            <person name="Ma J."/>
        </authorList>
    </citation>
    <scope>NUCLEOTIDE SEQUENCE [LARGE SCALE GENOMIC DNA]</scope>
    <source>
        <strain evidence="13">KCTC 42087</strain>
    </source>
</reference>
<dbReference type="Proteomes" id="UP001596074">
    <property type="component" value="Unassembled WGS sequence"/>
</dbReference>
<evidence type="ECO:0000256" key="7">
    <source>
        <dbReference type="ARBA" id="ARBA00023172"/>
    </source>
</evidence>
<proteinExistence type="inferred from homology"/>
<evidence type="ECO:0000259" key="11">
    <source>
        <dbReference type="Pfam" id="PF12323"/>
    </source>
</evidence>